<name>A0ABN7PJ35_TIMPD</name>
<protein>
    <submittedName>
        <fullName evidence="2">Uncharacterized protein</fullName>
    </submittedName>
</protein>
<feature type="transmembrane region" description="Helical" evidence="1">
    <location>
        <begin position="16"/>
        <end position="35"/>
    </location>
</feature>
<reference evidence="2" key="1">
    <citation type="submission" date="2021-03" db="EMBL/GenBank/DDBJ databases">
        <authorList>
            <person name="Tran Van P."/>
        </authorList>
    </citation>
    <scope>NUCLEOTIDE SEQUENCE</scope>
</reference>
<evidence type="ECO:0000313" key="3">
    <source>
        <dbReference type="Proteomes" id="UP001153148"/>
    </source>
</evidence>
<organism evidence="2 3">
    <name type="scientific">Timema podura</name>
    <name type="common">Walking stick</name>
    <dbReference type="NCBI Taxonomy" id="61482"/>
    <lineage>
        <taxon>Eukaryota</taxon>
        <taxon>Metazoa</taxon>
        <taxon>Ecdysozoa</taxon>
        <taxon>Arthropoda</taxon>
        <taxon>Hexapoda</taxon>
        <taxon>Insecta</taxon>
        <taxon>Pterygota</taxon>
        <taxon>Neoptera</taxon>
        <taxon>Polyneoptera</taxon>
        <taxon>Phasmatodea</taxon>
        <taxon>Timematodea</taxon>
        <taxon>Timematoidea</taxon>
        <taxon>Timematidae</taxon>
        <taxon>Timema</taxon>
    </lineage>
</organism>
<sequence>MGKEALEVKMRIQKTTLIPGILSAIAANTATLIVLETRRLERIDFAQIVSHT</sequence>
<proteinExistence type="predicted"/>
<accession>A0ABN7PJ35</accession>
<evidence type="ECO:0000313" key="2">
    <source>
        <dbReference type="EMBL" id="CAG2066085.1"/>
    </source>
</evidence>
<keyword evidence="1" id="KW-1133">Transmembrane helix</keyword>
<keyword evidence="1" id="KW-0812">Transmembrane</keyword>
<dbReference type="Proteomes" id="UP001153148">
    <property type="component" value="Unassembled WGS sequence"/>
</dbReference>
<keyword evidence="1" id="KW-0472">Membrane</keyword>
<gene>
    <name evidence="2" type="ORF">TPAB3V08_LOCUS13028</name>
</gene>
<keyword evidence="3" id="KW-1185">Reference proteome</keyword>
<comment type="caution">
    <text evidence="2">The sequence shown here is derived from an EMBL/GenBank/DDBJ whole genome shotgun (WGS) entry which is preliminary data.</text>
</comment>
<evidence type="ECO:0000256" key="1">
    <source>
        <dbReference type="SAM" id="Phobius"/>
    </source>
</evidence>
<dbReference type="EMBL" id="CAJPIN010050223">
    <property type="protein sequence ID" value="CAG2066085.1"/>
    <property type="molecule type" value="Genomic_DNA"/>
</dbReference>